<sequence>MDIGPWKIHCCRRKSSDEYGIPRKKVLEPKQEPMKIILKDSDAPNLLVDSKARLVADGSEGAGRGGGTGGGASDDRPSREPGGGRPG</sequence>
<organism evidence="2">
    <name type="scientific">Physcomitrium patens</name>
    <name type="common">Spreading-leaved earth moss</name>
    <name type="synonym">Physcomitrella patens</name>
    <dbReference type="NCBI Taxonomy" id="3218"/>
    <lineage>
        <taxon>Eukaryota</taxon>
        <taxon>Viridiplantae</taxon>
        <taxon>Streptophyta</taxon>
        <taxon>Embryophyta</taxon>
        <taxon>Bryophyta</taxon>
        <taxon>Bryophytina</taxon>
        <taxon>Bryopsida</taxon>
        <taxon>Funariidae</taxon>
        <taxon>Funariales</taxon>
        <taxon>Funariaceae</taxon>
        <taxon>Physcomitrium</taxon>
    </lineage>
</organism>
<keyword evidence="4" id="KW-1185">Reference proteome</keyword>
<reference evidence="3" key="3">
    <citation type="submission" date="2020-12" db="UniProtKB">
        <authorList>
            <consortium name="EnsemblPlants"/>
        </authorList>
    </citation>
    <scope>IDENTIFICATION</scope>
</reference>
<gene>
    <name evidence="2" type="ORF">PHYPA_006068</name>
</gene>
<evidence type="ECO:0000313" key="3">
    <source>
        <dbReference type="EnsemblPlants" id="Pp3c4_11520V3.1"/>
    </source>
</evidence>
<dbReference type="Proteomes" id="UP000006727">
    <property type="component" value="Chromosome 4"/>
</dbReference>
<dbReference type="Gramene" id="Pp3c4_11520V3.1">
    <property type="protein sequence ID" value="Pp3c4_11520V3.1"/>
    <property type="gene ID" value="Pp3c4_11520"/>
</dbReference>
<feature type="compositionally biased region" description="Gly residues" evidence="1">
    <location>
        <begin position="60"/>
        <end position="72"/>
    </location>
</feature>
<reference evidence="2 4" key="2">
    <citation type="journal article" date="2018" name="Plant J.">
        <title>The Physcomitrella patens chromosome-scale assembly reveals moss genome structure and evolution.</title>
        <authorList>
            <person name="Lang D."/>
            <person name="Ullrich K.K."/>
            <person name="Murat F."/>
            <person name="Fuchs J."/>
            <person name="Jenkins J."/>
            <person name="Haas F.B."/>
            <person name="Piednoel M."/>
            <person name="Gundlach H."/>
            <person name="Van Bel M."/>
            <person name="Meyberg R."/>
            <person name="Vives C."/>
            <person name="Morata J."/>
            <person name="Symeonidi A."/>
            <person name="Hiss M."/>
            <person name="Muchero W."/>
            <person name="Kamisugi Y."/>
            <person name="Saleh O."/>
            <person name="Blanc G."/>
            <person name="Decker E.L."/>
            <person name="van Gessel N."/>
            <person name="Grimwood J."/>
            <person name="Hayes R.D."/>
            <person name="Graham S.W."/>
            <person name="Gunter L.E."/>
            <person name="McDaniel S.F."/>
            <person name="Hoernstein S.N.W."/>
            <person name="Larsson A."/>
            <person name="Li F.W."/>
            <person name="Perroud P.F."/>
            <person name="Phillips J."/>
            <person name="Ranjan P."/>
            <person name="Rokshar D.S."/>
            <person name="Rothfels C.J."/>
            <person name="Schneider L."/>
            <person name="Shu S."/>
            <person name="Stevenson D.W."/>
            <person name="Thummler F."/>
            <person name="Tillich M."/>
            <person name="Villarreal Aguilar J.C."/>
            <person name="Widiez T."/>
            <person name="Wong G.K."/>
            <person name="Wymore A."/>
            <person name="Zhang Y."/>
            <person name="Zimmer A.D."/>
            <person name="Quatrano R.S."/>
            <person name="Mayer K.F.X."/>
            <person name="Goodstein D."/>
            <person name="Casacuberta J.M."/>
            <person name="Vandepoele K."/>
            <person name="Reski R."/>
            <person name="Cuming A.C."/>
            <person name="Tuskan G.A."/>
            <person name="Maumus F."/>
            <person name="Salse J."/>
            <person name="Schmutz J."/>
            <person name="Rensing S.A."/>
        </authorList>
    </citation>
    <scope>NUCLEOTIDE SEQUENCE [LARGE SCALE GENOMIC DNA]</scope>
    <source>
        <strain evidence="3 4">cv. Gransden 2004</strain>
    </source>
</reference>
<dbReference type="AlphaFoldDB" id="A0A2K1KN19"/>
<proteinExistence type="predicted"/>
<dbReference type="InParanoid" id="A0A2K1KN19"/>
<name>A0A2K1KN19_PHYPA</name>
<protein>
    <submittedName>
        <fullName evidence="2 3">Uncharacterized protein</fullName>
    </submittedName>
</protein>
<evidence type="ECO:0000313" key="2">
    <source>
        <dbReference type="EMBL" id="PNR55173.1"/>
    </source>
</evidence>
<dbReference type="EMBL" id="ABEU02000004">
    <property type="protein sequence ID" value="PNR55173.1"/>
    <property type="molecule type" value="Genomic_DNA"/>
</dbReference>
<evidence type="ECO:0000313" key="4">
    <source>
        <dbReference type="Proteomes" id="UP000006727"/>
    </source>
</evidence>
<accession>A0A2K1KN19</accession>
<dbReference type="EnsemblPlants" id="Pp3c4_11520V3.1">
    <property type="protein sequence ID" value="Pp3c4_11520V3.1"/>
    <property type="gene ID" value="Pp3c4_11520"/>
</dbReference>
<evidence type="ECO:0000256" key="1">
    <source>
        <dbReference type="SAM" id="MobiDB-lite"/>
    </source>
</evidence>
<feature type="region of interest" description="Disordered" evidence="1">
    <location>
        <begin position="56"/>
        <end position="87"/>
    </location>
</feature>
<reference evidence="2 4" key="1">
    <citation type="journal article" date="2008" name="Science">
        <title>The Physcomitrella genome reveals evolutionary insights into the conquest of land by plants.</title>
        <authorList>
            <person name="Rensing S."/>
            <person name="Lang D."/>
            <person name="Zimmer A."/>
            <person name="Terry A."/>
            <person name="Salamov A."/>
            <person name="Shapiro H."/>
            <person name="Nishiyama T."/>
            <person name="Perroud P.-F."/>
            <person name="Lindquist E."/>
            <person name="Kamisugi Y."/>
            <person name="Tanahashi T."/>
            <person name="Sakakibara K."/>
            <person name="Fujita T."/>
            <person name="Oishi K."/>
            <person name="Shin-I T."/>
            <person name="Kuroki Y."/>
            <person name="Toyoda A."/>
            <person name="Suzuki Y."/>
            <person name="Hashimoto A."/>
            <person name="Yamaguchi K."/>
            <person name="Sugano A."/>
            <person name="Kohara Y."/>
            <person name="Fujiyama A."/>
            <person name="Anterola A."/>
            <person name="Aoki S."/>
            <person name="Ashton N."/>
            <person name="Barbazuk W.B."/>
            <person name="Barker E."/>
            <person name="Bennetzen J."/>
            <person name="Bezanilla M."/>
            <person name="Blankenship R."/>
            <person name="Cho S.H."/>
            <person name="Dutcher S."/>
            <person name="Estelle M."/>
            <person name="Fawcett J.A."/>
            <person name="Gundlach H."/>
            <person name="Hanada K."/>
            <person name="Heyl A."/>
            <person name="Hicks K.A."/>
            <person name="Hugh J."/>
            <person name="Lohr M."/>
            <person name="Mayer K."/>
            <person name="Melkozernov A."/>
            <person name="Murata T."/>
            <person name="Nelson D."/>
            <person name="Pils B."/>
            <person name="Prigge M."/>
            <person name="Reiss B."/>
            <person name="Renner T."/>
            <person name="Rombauts S."/>
            <person name="Rushton P."/>
            <person name="Sanderfoot A."/>
            <person name="Schween G."/>
            <person name="Shiu S.-H."/>
            <person name="Stueber K."/>
            <person name="Theodoulou F.L."/>
            <person name="Tu H."/>
            <person name="Van de Peer Y."/>
            <person name="Verrier P.J."/>
            <person name="Waters E."/>
            <person name="Wood A."/>
            <person name="Yang L."/>
            <person name="Cove D."/>
            <person name="Cuming A."/>
            <person name="Hasebe M."/>
            <person name="Lucas S."/>
            <person name="Mishler D.B."/>
            <person name="Reski R."/>
            <person name="Grigoriev I."/>
            <person name="Quatrano R.S."/>
            <person name="Boore J.L."/>
        </authorList>
    </citation>
    <scope>NUCLEOTIDE SEQUENCE [LARGE SCALE GENOMIC DNA]</scope>
    <source>
        <strain evidence="3 4">cv. Gransden 2004</strain>
    </source>
</reference>